<dbReference type="Proteomes" id="UP000053593">
    <property type="component" value="Unassembled WGS sequence"/>
</dbReference>
<gene>
    <name evidence="2" type="ORF">GYMLUDRAFT_64116</name>
</gene>
<accession>A0A0D0C4A8</accession>
<feature type="region of interest" description="Disordered" evidence="1">
    <location>
        <begin position="584"/>
        <end position="611"/>
    </location>
</feature>
<organism evidence="2 3">
    <name type="scientific">Collybiopsis luxurians FD-317 M1</name>
    <dbReference type="NCBI Taxonomy" id="944289"/>
    <lineage>
        <taxon>Eukaryota</taxon>
        <taxon>Fungi</taxon>
        <taxon>Dikarya</taxon>
        <taxon>Basidiomycota</taxon>
        <taxon>Agaricomycotina</taxon>
        <taxon>Agaricomycetes</taxon>
        <taxon>Agaricomycetidae</taxon>
        <taxon>Agaricales</taxon>
        <taxon>Marasmiineae</taxon>
        <taxon>Omphalotaceae</taxon>
        <taxon>Collybiopsis</taxon>
        <taxon>Collybiopsis luxurians</taxon>
    </lineage>
</organism>
<feature type="compositionally biased region" description="Low complexity" evidence="1">
    <location>
        <begin position="584"/>
        <end position="605"/>
    </location>
</feature>
<feature type="region of interest" description="Disordered" evidence="1">
    <location>
        <begin position="726"/>
        <end position="777"/>
    </location>
</feature>
<keyword evidence="3" id="KW-1185">Reference proteome</keyword>
<proteinExistence type="predicted"/>
<evidence type="ECO:0000313" key="2">
    <source>
        <dbReference type="EMBL" id="KIK52667.1"/>
    </source>
</evidence>
<reference evidence="2 3" key="1">
    <citation type="submission" date="2014-04" db="EMBL/GenBank/DDBJ databases">
        <title>Evolutionary Origins and Diversification of the Mycorrhizal Mutualists.</title>
        <authorList>
            <consortium name="DOE Joint Genome Institute"/>
            <consortium name="Mycorrhizal Genomics Consortium"/>
            <person name="Kohler A."/>
            <person name="Kuo A."/>
            <person name="Nagy L.G."/>
            <person name="Floudas D."/>
            <person name="Copeland A."/>
            <person name="Barry K.W."/>
            <person name="Cichocki N."/>
            <person name="Veneault-Fourrey C."/>
            <person name="LaButti K."/>
            <person name="Lindquist E.A."/>
            <person name="Lipzen A."/>
            <person name="Lundell T."/>
            <person name="Morin E."/>
            <person name="Murat C."/>
            <person name="Riley R."/>
            <person name="Ohm R."/>
            <person name="Sun H."/>
            <person name="Tunlid A."/>
            <person name="Henrissat B."/>
            <person name="Grigoriev I.V."/>
            <person name="Hibbett D.S."/>
            <person name="Martin F."/>
        </authorList>
    </citation>
    <scope>NUCLEOTIDE SEQUENCE [LARGE SCALE GENOMIC DNA]</scope>
    <source>
        <strain evidence="2 3">FD-317 M1</strain>
    </source>
</reference>
<evidence type="ECO:0000256" key="1">
    <source>
        <dbReference type="SAM" id="MobiDB-lite"/>
    </source>
</evidence>
<feature type="region of interest" description="Disordered" evidence="1">
    <location>
        <begin position="294"/>
        <end position="348"/>
    </location>
</feature>
<protein>
    <submittedName>
        <fullName evidence="2">Uncharacterized protein</fullName>
    </submittedName>
</protein>
<evidence type="ECO:0000313" key="3">
    <source>
        <dbReference type="Proteomes" id="UP000053593"/>
    </source>
</evidence>
<feature type="region of interest" description="Disordered" evidence="1">
    <location>
        <begin position="664"/>
        <end position="688"/>
    </location>
</feature>
<dbReference type="OrthoDB" id="10640761at2759"/>
<name>A0A0D0C4A8_9AGAR</name>
<feature type="compositionally biased region" description="Polar residues" evidence="1">
    <location>
        <begin position="755"/>
        <end position="777"/>
    </location>
</feature>
<dbReference type="HOGENOM" id="CLU_348848_0_0_1"/>
<feature type="compositionally biased region" description="Polar residues" evidence="1">
    <location>
        <begin position="305"/>
        <end position="314"/>
    </location>
</feature>
<feature type="region of interest" description="Disordered" evidence="1">
    <location>
        <begin position="174"/>
        <end position="193"/>
    </location>
</feature>
<sequence>MGLIWATKDQYEYLKQRYPGFRKAQLKEGQQAVKDYHLETQAQWLKKWPMEGLDSTDPEVRKNVEKELATIQARIRWWFYNRNKVAKTGAMHIHVPGLGKPTRAKQVVEIFEEHFAKARIELQLKKQISAKEELGHRIGRSERMAMRNRIQAWYWNSAENDVKMEVLRRHTQQLRVHRRSMPPATADGEENTPLKGKDCERFLKALPATVNEFTKCMSVMGGLCFSSLVATRDPSNQQKVQVWGFDSQGDNDAGATFAKSYPGYNGQIVAPFIEHADKTLDFYLEFETEEHEEACPASSLAVSEDGSSAGQVQESGLLGEPSVEVEPPSDSPDEREAVDTDGSSMGLAQPFAPSDAARVIMAPLLHQPQPEDLFTPFFNAQNSTPNVSQALNAFDTQTSTPEATQVLDAFDTQNSTPDVAQILGAFGTQTSTPGAAQVLDALDTQNLAPGVSQVCNEMSQAQAQYAASFEAPDSCSVSTRLQKFSWLDSDVDFDLGTFCLAQRQSQRAHIVNSTGASAAGAGNRYTSSLDGAVDPSAMANTGGALSVYNAGLSSAGSGFYGGNGVGNCPSANLVNDPLYSNAVEPSSAPASALPPSTSDSTQPSTAGDPWSAGFNSSTVASIVEYATSFGVQNDDAYVDPTISGNPGNFQDAFGTAPLNSLSSITSGGSEGSDASIHPYNPAGDASTTLPESFTPNGTYSAIGDANLPNSGINNRSGIFGEEIRANPTKKGSRKRMDSEGAISVRSSKKARLMTSPKNSNIVQSDGLSTAQSSAETATVCTRSGRVVRPSARMQGL</sequence>
<dbReference type="AlphaFoldDB" id="A0A0D0C4A8"/>
<dbReference type="EMBL" id="KN834839">
    <property type="protein sequence ID" value="KIK52667.1"/>
    <property type="molecule type" value="Genomic_DNA"/>
</dbReference>